<comment type="caution">
    <text evidence="2">The sequence shown here is derived from an EMBL/GenBank/DDBJ whole genome shotgun (WGS) entry which is preliminary data.</text>
</comment>
<dbReference type="EMBL" id="JBHMDM010000004">
    <property type="protein sequence ID" value="MFB9376945.1"/>
    <property type="molecule type" value="Genomic_DNA"/>
</dbReference>
<protein>
    <submittedName>
        <fullName evidence="2">Tryptophan-rich sensory protein</fullName>
    </submittedName>
</protein>
<gene>
    <name evidence="2" type="ORF">ACFFVI_08180</name>
</gene>
<accession>A0ABV5LS76</accession>
<dbReference type="PANTHER" id="PTHR33802">
    <property type="entry name" value="SI:CH211-161H7.5-RELATED"/>
    <property type="match status" value="1"/>
</dbReference>
<evidence type="ECO:0000313" key="3">
    <source>
        <dbReference type="Proteomes" id="UP001589748"/>
    </source>
</evidence>
<dbReference type="PANTHER" id="PTHR33802:SF1">
    <property type="entry name" value="XK-RELATED PROTEIN"/>
    <property type="match status" value="1"/>
</dbReference>
<name>A0ABV5LS76_9ACTN</name>
<keyword evidence="3" id="KW-1185">Reference proteome</keyword>
<keyword evidence="1" id="KW-0472">Membrane</keyword>
<evidence type="ECO:0000256" key="1">
    <source>
        <dbReference type="SAM" id="Phobius"/>
    </source>
</evidence>
<feature type="transmembrane region" description="Helical" evidence="1">
    <location>
        <begin position="239"/>
        <end position="258"/>
    </location>
</feature>
<feature type="transmembrane region" description="Helical" evidence="1">
    <location>
        <begin position="152"/>
        <end position="179"/>
    </location>
</feature>
<dbReference type="InterPro" id="IPR038330">
    <property type="entry name" value="TspO/MBR-related_sf"/>
</dbReference>
<sequence length="262" mass="26699">MSVDTRRAQGSDSVRAAVVLVSAIVMLVGSFVGSGVVVGTPINEAAGGALAADSTLVAPAGPAFSIWSVVYAGLLALAVYQLLPAQRRDARQRRVGWWLALSMLLNAAWILTVQAGSVAGSLVVIAALLVVLVLTFGMLGGDRTGVPALQRVLLDGTVGLYLGWVSVATVANTAAFLVADLGWSATGAVAVGWSLAVLVVVAGIAFLVGAGRRFAPALAIAWGLTWIAVGRLQGAPESVLTAVLALLVAVFALIAPVLRARR</sequence>
<feature type="transmembrane region" description="Helical" evidence="1">
    <location>
        <begin position="214"/>
        <end position="233"/>
    </location>
</feature>
<feature type="transmembrane region" description="Helical" evidence="1">
    <location>
        <begin position="16"/>
        <end position="42"/>
    </location>
</feature>
<feature type="transmembrane region" description="Helical" evidence="1">
    <location>
        <begin position="95"/>
        <end position="112"/>
    </location>
</feature>
<keyword evidence="1" id="KW-1133">Transmembrane helix</keyword>
<dbReference type="Gene3D" id="1.20.1260.100">
    <property type="entry name" value="TspO/MBR protein"/>
    <property type="match status" value="1"/>
</dbReference>
<evidence type="ECO:0000313" key="2">
    <source>
        <dbReference type="EMBL" id="MFB9376945.1"/>
    </source>
</evidence>
<dbReference type="RefSeq" id="WP_380135467.1">
    <property type="nucleotide sequence ID" value="NZ_JBHLUI010000003.1"/>
</dbReference>
<feature type="transmembrane region" description="Helical" evidence="1">
    <location>
        <begin position="118"/>
        <end position="140"/>
    </location>
</feature>
<organism evidence="2 3">
    <name type="scientific">Kineococcus gynurae</name>
    <dbReference type="NCBI Taxonomy" id="452979"/>
    <lineage>
        <taxon>Bacteria</taxon>
        <taxon>Bacillati</taxon>
        <taxon>Actinomycetota</taxon>
        <taxon>Actinomycetes</taxon>
        <taxon>Kineosporiales</taxon>
        <taxon>Kineosporiaceae</taxon>
        <taxon>Kineococcus</taxon>
    </lineage>
</organism>
<dbReference type="Proteomes" id="UP001589748">
    <property type="component" value="Unassembled WGS sequence"/>
</dbReference>
<feature type="transmembrane region" description="Helical" evidence="1">
    <location>
        <begin position="62"/>
        <end position="83"/>
    </location>
</feature>
<proteinExistence type="predicted"/>
<reference evidence="2 3" key="1">
    <citation type="submission" date="2024-09" db="EMBL/GenBank/DDBJ databases">
        <authorList>
            <person name="Sun Q."/>
            <person name="Mori K."/>
        </authorList>
    </citation>
    <scope>NUCLEOTIDE SEQUENCE [LARGE SCALE GENOMIC DNA]</scope>
    <source>
        <strain evidence="2 3">TISTR 1856</strain>
    </source>
</reference>
<feature type="transmembrane region" description="Helical" evidence="1">
    <location>
        <begin position="185"/>
        <end position="207"/>
    </location>
</feature>
<keyword evidence="1" id="KW-0812">Transmembrane</keyword>